<name>A0A067R121_ZOONE</name>
<reference evidence="1 2" key="1">
    <citation type="journal article" date="2014" name="Nat. Commun.">
        <title>Molecular traces of alternative social organization in a termite genome.</title>
        <authorList>
            <person name="Terrapon N."/>
            <person name="Li C."/>
            <person name="Robertson H.M."/>
            <person name="Ji L."/>
            <person name="Meng X."/>
            <person name="Booth W."/>
            <person name="Chen Z."/>
            <person name="Childers C.P."/>
            <person name="Glastad K.M."/>
            <person name="Gokhale K."/>
            <person name="Gowin J."/>
            <person name="Gronenberg W."/>
            <person name="Hermansen R.A."/>
            <person name="Hu H."/>
            <person name="Hunt B.G."/>
            <person name="Huylmans A.K."/>
            <person name="Khalil S.M."/>
            <person name="Mitchell R.D."/>
            <person name="Munoz-Torres M.C."/>
            <person name="Mustard J.A."/>
            <person name="Pan H."/>
            <person name="Reese J.T."/>
            <person name="Scharf M.E."/>
            <person name="Sun F."/>
            <person name="Vogel H."/>
            <person name="Xiao J."/>
            <person name="Yang W."/>
            <person name="Yang Z."/>
            <person name="Yang Z."/>
            <person name="Zhou J."/>
            <person name="Zhu J."/>
            <person name="Brent C.S."/>
            <person name="Elsik C.G."/>
            <person name="Goodisman M.A."/>
            <person name="Liberles D.A."/>
            <person name="Roe R.M."/>
            <person name="Vargo E.L."/>
            <person name="Vilcinskas A."/>
            <person name="Wang J."/>
            <person name="Bornberg-Bauer E."/>
            <person name="Korb J."/>
            <person name="Zhang G."/>
            <person name="Liebig J."/>
        </authorList>
    </citation>
    <scope>NUCLEOTIDE SEQUENCE [LARGE SCALE GENOMIC DNA]</scope>
    <source>
        <tissue evidence="1">Whole organism</tissue>
    </source>
</reference>
<protein>
    <submittedName>
        <fullName evidence="1">Uncharacterized protein</fullName>
    </submittedName>
</protein>
<sequence>MTPNPWPVRTHINWLEGRCQSAVRLASRHLRQKGTREVVQYEADHRQASRRQYLQTGLPHGKSVSAKHNTAERELRLSCRCRNQ</sequence>
<gene>
    <name evidence="1" type="ORF">L798_13739</name>
</gene>
<accession>A0A067R121</accession>
<evidence type="ECO:0000313" key="2">
    <source>
        <dbReference type="Proteomes" id="UP000027135"/>
    </source>
</evidence>
<keyword evidence="2" id="KW-1185">Reference proteome</keyword>
<dbReference type="Proteomes" id="UP000027135">
    <property type="component" value="Unassembled WGS sequence"/>
</dbReference>
<proteinExistence type="predicted"/>
<organism evidence="1 2">
    <name type="scientific">Zootermopsis nevadensis</name>
    <name type="common">Dampwood termite</name>
    <dbReference type="NCBI Taxonomy" id="136037"/>
    <lineage>
        <taxon>Eukaryota</taxon>
        <taxon>Metazoa</taxon>
        <taxon>Ecdysozoa</taxon>
        <taxon>Arthropoda</taxon>
        <taxon>Hexapoda</taxon>
        <taxon>Insecta</taxon>
        <taxon>Pterygota</taxon>
        <taxon>Neoptera</taxon>
        <taxon>Polyneoptera</taxon>
        <taxon>Dictyoptera</taxon>
        <taxon>Blattodea</taxon>
        <taxon>Blattoidea</taxon>
        <taxon>Termitoidae</taxon>
        <taxon>Termopsidae</taxon>
        <taxon>Zootermopsis</taxon>
    </lineage>
</organism>
<evidence type="ECO:0000313" key="1">
    <source>
        <dbReference type="EMBL" id="KDR12495.1"/>
    </source>
</evidence>
<dbReference type="InParanoid" id="A0A067R121"/>
<dbReference type="AlphaFoldDB" id="A0A067R121"/>
<dbReference type="EMBL" id="KK853016">
    <property type="protein sequence ID" value="KDR12495.1"/>
    <property type="molecule type" value="Genomic_DNA"/>
</dbReference>